<dbReference type="InterPro" id="IPR011009">
    <property type="entry name" value="Kinase-like_dom_sf"/>
</dbReference>
<dbReference type="InParanoid" id="A0A7R8V3U2"/>
<dbReference type="SUPFAM" id="SSF56112">
    <property type="entry name" value="Protein kinase-like (PK-like)"/>
    <property type="match status" value="1"/>
</dbReference>
<dbReference type="PANTHER" id="PTHR11012:SF56">
    <property type="entry name" value="CHK KINASE-LIKE DOMAIN-CONTAINING PROTEIN-RELATED"/>
    <property type="match status" value="1"/>
</dbReference>
<evidence type="ECO:0000313" key="1">
    <source>
        <dbReference type="EMBL" id="CAD7091512.1"/>
    </source>
</evidence>
<dbReference type="InterPro" id="IPR004119">
    <property type="entry name" value="EcKL"/>
</dbReference>
<accession>A0A7R8V3U2</accession>
<dbReference type="PANTHER" id="PTHR11012">
    <property type="entry name" value="PROTEIN KINASE-LIKE DOMAIN-CONTAINING"/>
    <property type="match status" value="1"/>
</dbReference>
<dbReference type="Proteomes" id="UP000594454">
    <property type="component" value="Chromosome 5"/>
</dbReference>
<evidence type="ECO:0000313" key="2">
    <source>
        <dbReference type="Proteomes" id="UP000594454"/>
    </source>
</evidence>
<protein>
    <submittedName>
        <fullName evidence="1">Uncharacterized protein</fullName>
    </submittedName>
</protein>
<proteinExistence type="predicted"/>
<organism evidence="1 2">
    <name type="scientific">Hermetia illucens</name>
    <name type="common">Black soldier fly</name>
    <dbReference type="NCBI Taxonomy" id="343691"/>
    <lineage>
        <taxon>Eukaryota</taxon>
        <taxon>Metazoa</taxon>
        <taxon>Ecdysozoa</taxon>
        <taxon>Arthropoda</taxon>
        <taxon>Hexapoda</taxon>
        <taxon>Insecta</taxon>
        <taxon>Pterygota</taxon>
        <taxon>Neoptera</taxon>
        <taxon>Endopterygota</taxon>
        <taxon>Diptera</taxon>
        <taxon>Brachycera</taxon>
        <taxon>Stratiomyomorpha</taxon>
        <taxon>Stratiomyidae</taxon>
        <taxon>Hermetiinae</taxon>
        <taxon>Hermetia</taxon>
    </lineage>
</organism>
<dbReference type="EMBL" id="LR899013">
    <property type="protein sequence ID" value="CAD7091512.1"/>
    <property type="molecule type" value="Genomic_DNA"/>
</dbReference>
<keyword evidence="2" id="KW-1185">Reference proteome</keyword>
<dbReference type="Pfam" id="PF02958">
    <property type="entry name" value="EcKL"/>
    <property type="match status" value="1"/>
</dbReference>
<reference evidence="1 2" key="1">
    <citation type="submission" date="2020-11" db="EMBL/GenBank/DDBJ databases">
        <authorList>
            <person name="Wallbank WR R."/>
            <person name="Pardo Diaz C."/>
            <person name="Kozak K."/>
            <person name="Martin S."/>
            <person name="Jiggins C."/>
            <person name="Moest M."/>
            <person name="Warren A I."/>
            <person name="Generalovic N T."/>
            <person name="Byers J.R.P. K."/>
            <person name="Montejo-Kovacevich G."/>
            <person name="Yen C E."/>
        </authorList>
    </citation>
    <scope>NUCLEOTIDE SEQUENCE [LARGE SCALE GENOMIC DNA]</scope>
</reference>
<name>A0A7R8V3U2_HERIL</name>
<sequence>MWVNNIMFKYEEGSPTHVVMIDFQGSAFVSLGLDVNYFLAMSPSPHVLMNKKEELIEKAYFLGLKNTLEKHAFKMIPSLSDIKGEVK</sequence>
<gene>
    <name evidence="1" type="ORF">HERILL_LOCUS13927</name>
</gene>
<dbReference type="AlphaFoldDB" id="A0A7R8V3U2"/>